<accession>A0A8H4ZXN8</accession>
<feature type="region of interest" description="Disordered" evidence="1">
    <location>
        <begin position="40"/>
        <end position="67"/>
    </location>
</feature>
<evidence type="ECO:0000256" key="1">
    <source>
        <dbReference type="SAM" id="MobiDB-lite"/>
    </source>
</evidence>
<feature type="compositionally biased region" description="Polar residues" evidence="1">
    <location>
        <begin position="46"/>
        <end position="59"/>
    </location>
</feature>
<proteinExistence type="predicted"/>
<evidence type="ECO:0000313" key="2">
    <source>
        <dbReference type="EMBL" id="KAF5254773.1"/>
    </source>
</evidence>
<dbReference type="EMBL" id="JABEVY010000017">
    <property type="protein sequence ID" value="KAF5254773.1"/>
    <property type="molecule type" value="Genomic_DNA"/>
</dbReference>
<keyword evidence="3" id="KW-1185">Reference proteome</keyword>
<sequence>MSDSVTPQTPTQLGENKGIKFTFKTGNARYQCVLQDRAHYERTKASRQNSTDSISSNESIKTEKSSH</sequence>
<evidence type="ECO:0000313" key="3">
    <source>
        <dbReference type="Proteomes" id="UP000573603"/>
    </source>
</evidence>
<organism evidence="2 3">
    <name type="scientific">Fusarium anthophilum</name>
    <dbReference type="NCBI Taxonomy" id="48485"/>
    <lineage>
        <taxon>Eukaryota</taxon>
        <taxon>Fungi</taxon>
        <taxon>Dikarya</taxon>
        <taxon>Ascomycota</taxon>
        <taxon>Pezizomycotina</taxon>
        <taxon>Sordariomycetes</taxon>
        <taxon>Hypocreomycetidae</taxon>
        <taxon>Hypocreales</taxon>
        <taxon>Nectriaceae</taxon>
        <taxon>Fusarium</taxon>
        <taxon>Fusarium fujikuroi species complex</taxon>
    </lineage>
</organism>
<dbReference type="Proteomes" id="UP000573603">
    <property type="component" value="Unassembled WGS sequence"/>
</dbReference>
<dbReference type="AlphaFoldDB" id="A0A8H4ZXN8"/>
<gene>
    <name evidence="2" type="ORF">FANTH_512</name>
</gene>
<protein>
    <submittedName>
        <fullName evidence="2">Uncharacterized protein</fullName>
    </submittedName>
</protein>
<reference evidence="2 3" key="1">
    <citation type="journal article" date="2020" name="BMC Genomics">
        <title>Correction to: Identification and distribution of gene clusters required for synthesis of sphingolipid metabolism inhibitors in diverse species of the filamentous fungus Fusarium.</title>
        <authorList>
            <person name="Kim H.S."/>
            <person name="Lohmar J.M."/>
            <person name="Busman M."/>
            <person name="Brown D.W."/>
            <person name="Naumann T.A."/>
            <person name="Divon H.H."/>
            <person name="Lysoe E."/>
            <person name="Uhlig S."/>
            <person name="Proctor R.H."/>
        </authorList>
    </citation>
    <scope>NUCLEOTIDE SEQUENCE [LARGE SCALE GENOMIC DNA]</scope>
    <source>
        <strain evidence="2 3">NRRL 25214</strain>
    </source>
</reference>
<name>A0A8H4ZXN8_9HYPO</name>
<comment type="caution">
    <text evidence="2">The sequence shown here is derived from an EMBL/GenBank/DDBJ whole genome shotgun (WGS) entry which is preliminary data.</text>
</comment>